<comment type="function">
    <text evidence="7">Functions as a peptidoglycan terminase that cleaves nascent peptidoglycan strands endolytically to terminate their elongation.</text>
</comment>
<evidence type="ECO:0000256" key="7">
    <source>
        <dbReference type="HAMAP-Rule" id="MF_02065"/>
    </source>
</evidence>
<gene>
    <name evidence="7" type="primary">mltG</name>
    <name evidence="8" type="ORF">BRSU_1165</name>
</gene>
<dbReference type="InterPro" id="IPR003770">
    <property type="entry name" value="MLTG-like"/>
</dbReference>
<dbReference type="Pfam" id="PF02618">
    <property type="entry name" value="YceG"/>
    <property type="match status" value="1"/>
</dbReference>
<proteinExistence type="inferred from homology"/>
<dbReference type="NCBIfam" id="TIGR00247">
    <property type="entry name" value="endolytic transglycosylase MltG"/>
    <property type="match status" value="1"/>
</dbReference>
<protein>
    <recommendedName>
        <fullName evidence="7">Endolytic murein transglycosylase</fullName>
        <ecNumber evidence="7">4.2.2.29</ecNumber>
    </recommendedName>
    <alternativeName>
        <fullName evidence="7">Peptidoglycan lytic transglycosylase</fullName>
    </alternativeName>
    <alternativeName>
        <fullName evidence="7">Peptidoglycan polymerization terminase</fullName>
    </alternativeName>
</protein>
<dbReference type="EMBL" id="CVLB01000001">
    <property type="protein sequence ID" value="CRF33010.1"/>
    <property type="molecule type" value="Genomic_DNA"/>
</dbReference>
<comment type="catalytic activity">
    <reaction evidence="7">
        <text>a peptidoglycan chain = a peptidoglycan chain with N-acetyl-1,6-anhydromuramyl-[peptide] at the reducing end + a peptidoglycan chain with N-acetylglucosamine at the non-reducing end.</text>
        <dbReference type="EC" id="4.2.2.29"/>
    </reaction>
</comment>
<keyword evidence="5 7" id="KW-0456">Lyase</keyword>
<evidence type="ECO:0000256" key="3">
    <source>
        <dbReference type="ARBA" id="ARBA00022989"/>
    </source>
</evidence>
<evidence type="ECO:0000256" key="6">
    <source>
        <dbReference type="ARBA" id="ARBA00023316"/>
    </source>
</evidence>
<dbReference type="GO" id="GO:0009252">
    <property type="term" value="P:peptidoglycan biosynthetic process"/>
    <property type="evidence" value="ECO:0007669"/>
    <property type="project" value="UniProtKB-UniRule"/>
</dbReference>
<dbReference type="AlphaFoldDB" id="A0A0G4K6A2"/>
<dbReference type="GO" id="GO:0005886">
    <property type="term" value="C:plasma membrane"/>
    <property type="evidence" value="ECO:0007669"/>
    <property type="project" value="UniProtKB-UniRule"/>
</dbReference>
<keyword evidence="2 7" id="KW-0812">Transmembrane</keyword>
<evidence type="ECO:0000256" key="2">
    <source>
        <dbReference type="ARBA" id="ARBA00022692"/>
    </source>
</evidence>
<dbReference type="GO" id="GO:0008932">
    <property type="term" value="F:lytic endotransglycosylase activity"/>
    <property type="evidence" value="ECO:0007669"/>
    <property type="project" value="UniProtKB-UniRule"/>
</dbReference>
<evidence type="ECO:0000256" key="1">
    <source>
        <dbReference type="ARBA" id="ARBA00022475"/>
    </source>
</evidence>
<keyword evidence="3 7" id="KW-1133">Transmembrane helix</keyword>
<dbReference type="HAMAP" id="MF_02065">
    <property type="entry name" value="MltG"/>
    <property type="match status" value="1"/>
</dbReference>
<evidence type="ECO:0000313" key="9">
    <source>
        <dbReference type="Proteomes" id="UP000043763"/>
    </source>
</evidence>
<dbReference type="OrthoDB" id="9814591at2"/>
<name>A0A0G4K6A2_9SPIR</name>
<dbReference type="GO" id="GO:0071555">
    <property type="term" value="P:cell wall organization"/>
    <property type="evidence" value="ECO:0007669"/>
    <property type="project" value="UniProtKB-KW"/>
</dbReference>
<keyword evidence="6 7" id="KW-0961">Cell wall biogenesis/degradation</keyword>
<evidence type="ECO:0000256" key="5">
    <source>
        <dbReference type="ARBA" id="ARBA00023239"/>
    </source>
</evidence>
<keyword evidence="1 7" id="KW-1003">Cell membrane</keyword>
<dbReference type="PANTHER" id="PTHR30518">
    <property type="entry name" value="ENDOLYTIC MUREIN TRANSGLYCOSYLASE"/>
    <property type="match status" value="1"/>
</dbReference>
<evidence type="ECO:0000313" key="8">
    <source>
        <dbReference type="EMBL" id="CRF33010.1"/>
    </source>
</evidence>
<dbReference type="EC" id="4.2.2.29" evidence="7"/>
<accession>A0A0G4K6A2</accession>
<dbReference type="RefSeq" id="WP_048594320.1">
    <property type="nucleotide sequence ID" value="NZ_CVLB01000001.1"/>
</dbReference>
<comment type="similarity">
    <text evidence="7">Belongs to the transglycosylase MltG family.</text>
</comment>
<reference evidence="9" key="1">
    <citation type="submission" date="2015-04" db="EMBL/GenBank/DDBJ databases">
        <authorList>
            <person name="Mushtaq Mamoona"/>
        </authorList>
    </citation>
    <scope>NUCLEOTIDE SEQUENCE [LARGE SCALE GENOMIC DNA]</scope>
    <source>
        <strain evidence="9">AN4859/03</strain>
    </source>
</reference>
<dbReference type="Gene3D" id="3.30.160.60">
    <property type="entry name" value="Classic Zinc Finger"/>
    <property type="match status" value="1"/>
</dbReference>
<feature type="site" description="Important for catalytic activity" evidence="7">
    <location>
        <position position="214"/>
    </location>
</feature>
<dbReference type="Gene3D" id="3.30.1490.480">
    <property type="entry name" value="Endolytic murein transglycosylase"/>
    <property type="match status" value="1"/>
</dbReference>
<sequence>MKKLFIILIILVAIVSASSVALIQYMISPISKDSEKVYFEIKQGEGASTIANKLELQGLIRNSKVFLLFAKYLKYDRKLLSGYYEVSRNMNMIDIMKHLNSGKQAMVRLTIAEGKNIYEIGTYLESQGFTTKKEFLEVCHDKEILKKYNIPSDSVEGYIFPSTYYIVKGNPTKVLVMHMIDSLFKQFPDLDERAKKMGRNVHEILTMASIVEKEMGPLDDPRLISSAYYNRLKIDKRLEADPTTIYAMTLVKGDYIEKPNLKYADLRMEHPYNTYKNTGLPPGPICSSGAKAIEAALDPADTDYIFFVADGTGKHAFSVTYEEHVENINRYIFKK</sequence>
<keyword evidence="9" id="KW-1185">Reference proteome</keyword>
<dbReference type="Proteomes" id="UP000043763">
    <property type="component" value="Unassembled WGS sequence"/>
</dbReference>
<dbReference type="PANTHER" id="PTHR30518:SF2">
    <property type="entry name" value="ENDOLYTIC MUREIN TRANSGLYCOSYLASE"/>
    <property type="match status" value="1"/>
</dbReference>
<dbReference type="CDD" id="cd08010">
    <property type="entry name" value="MltG_like"/>
    <property type="match status" value="1"/>
</dbReference>
<evidence type="ECO:0000256" key="4">
    <source>
        <dbReference type="ARBA" id="ARBA00023136"/>
    </source>
</evidence>
<organism evidence="8 9">
    <name type="scientific">Brachyspira suanatina</name>
    <dbReference type="NCBI Taxonomy" id="381802"/>
    <lineage>
        <taxon>Bacteria</taxon>
        <taxon>Pseudomonadati</taxon>
        <taxon>Spirochaetota</taxon>
        <taxon>Spirochaetia</taxon>
        <taxon>Brachyspirales</taxon>
        <taxon>Brachyspiraceae</taxon>
        <taxon>Brachyspira</taxon>
    </lineage>
</organism>
<keyword evidence="4 7" id="KW-0472">Membrane</keyword>